<name>X1E795_9ZZZZ</name>
<keyword evidence="1" id="KW-1133">Transmembrane helix</keyword>
<keyword evidence="1" id="KW-0812">Transmembrane</keyword>
<dbReference type="AlphaFoldDB" id="X1E795"/>
<proteinExistence type="predicted"/>
<comment type="caution">
    <text evidence="2">The sequence shown here is derived from an EMBL/GenBank/DDBJ whole genome shotgun (WGS) entry which is preliminary data.</text>
</comment>
<sequence>MYINKYTIVKYIYYFWLMLIGVKLKIEEFVDYFYPKSQSSRYNVRSRLKLFF</sequence>
<keyword evidence="1" id="KW-0472">Membrane</keyword>
<feature type="transmembrane region" description="Helical" evidence="1">
    <location>
        <begin position="12"/>
        <end position="34"/>
    </location>
</feature>
<feature type="non-terminal residue" evidence="2">
    <location>
        <position position="52"/>
    </location>
</feature>
<organism evidence="2">
    <name type="scientific">marine sediment metagenome</name>
    <dbReference type="NCBI Taxonomy" id="412755"/>
    <lineage>
        <taxon>unclassified sequences</taxon>
        <taxon>metagenomes</taxon>
        <taxon>ecological metagenomes</taxon>
    </lineage>
</organism>
<evidence type="ECO:0000313" key="2">
    <source>
        <dbReference type="EMBL" id="GAH13039.1"/>
    </source>
</evidence>
<gene>
    <name evidence="2" type="ORF">S01H4_58196</name>
</gene>
<evidence type="ECO:0000256" key="1">
    <source>
        <dbReference type="SAM" id="Phobius"/>
    </source>
</evidence>
<protein>
    <submittedName>
        <fullName evidence="2">Uncharacterized protein</fullName>
    </submittedName>
</protein>
<reference evidence="2" key="1">
    <citation type="journal article" date="2014" name="Front. Microbiol.">
        <title>High frequency of phylogenetically diverse reductive dehalogenase-homologous genes in deep subseafloor sedimentary metagenomes.</title>
        <authorList>
            <person name="Kawai M."/>
            <person name="Futagami T."/>
            <person name="Toyoda A."/>
            <person name="Takaki Y."/>
            <person name="Nishi S."/>
            <person name="Hori S."/>
            <person name="Arai W."/>
            <person name="Tsubouchi T."/>
            <person name="Morono Y."/>
            <person name="Uchiyama I."/>
            <person name="Ito T."/>
            <person name="Fujiyama A."/>
            <person name="Inagaki F."/>
            <person name="Takami H."/>
        </authorList>
    </citation>
    <scope>NUCLEOTIDE SEQUENCE</scope>
    <source>
        <strain evidence="2">Expedition CK06-06</strain>
    </source>
</reference>
<dbReference type="EMBL" id="BART01033967">
    <property type="protein sequence ID" value="GAH13039.1"/>
    <property type="molecule type" value="Genomic_DNA"/>
</dbReference>
<accession>X1E795</accession>